<dbReference type="Pfam" id="PF13462">
    <property type="entry name" value="Thioredoxin_4"/>
    <property type="match status" value="1"/>
</dbReference>
<dbReference type="InterPro" id="IPR012336">
    <property type="entry name" value="Thioredoxin-like_fold"/>
</dbReference>
<reference evidence="2" key="1">
    <citation type="submission" date="2021-04" db="EMBL/GenBank/DDBJ databases">
        <authorList>
            <person name="Hartkoorn R.C."/>
            <person name="Beaudoing E."/>
            <person name="Hot D."/>
        </authorList>
    </citation>
    <scope>NUCLEOTIDE SEQUENCE</scope>
    <source>
        <strain evidence="2">NRRL B-16292</strain>
    </source>
</reference>
<reference evidence="2" key="2">
    <citation type="submission" date="2022-09" db="EMBL/GenBank/DDBJ databases">
        <title>Biosynthetic gene clusters of Dactylosporangioum fulvum.</title>
        <authorList>
            <person name="Caradec T."/>
        </authorList>
    </citation>
    <scope>NUCLEOTIDE SEQUENCE</scope>
    <source>
        <strain evidence="2">NRRL B-16292</strain>
    </source>
</reference>
<proteinExistence type="predicted"/>
<dbReference type="Proteomes" id="UP001059617">
    <property type="component" value="Chromosome"/>
</dbReference>
<name>A0ABY5VTP1_9ACTN</name>
<dbReference type="SUPFAM" id="SSF52833">
    <property type="entry name" value="Thioredoxin-like"/>
    <property type="match status" value="1"/>
</dbReference>
<dbReference type="Gene3D" id="3.40.30.10">
    <property type="entry name" value="Glutaredoxin"/>
    <property type="match status" value="1"/>
</dbReference>
<evidence type="ECO:0000313" key="2">
    <source>
        <dbReference type="EMBL" id="UWP81122.1"/>
    </source>
</evidence>
<accession>A0ABY5VTP1</accession>
<protein>
    <submittedName>
        <fullName evidence="2">Thioredoxin domain-containing protein</fullName>
    </submittedName>
</protein>
<keyword evidence="3" id="KW-1185">Reference proteome</keyword>
<organism evidence="2 3">
    <name type="scientific">Dactylosporangium fulvum</name>
    <dbReference type="NCBI Taxonomy" id="53359"/>
    <lineage>
        <taxon>Bacteria</taxon>
        <taxon>Bacillati</taxon>
        <taxon>Actinomycetota</taxon>
        <taxon>Actinomycetes</taxon>
        <taxon>Micromonosporales</taxon>
        <taxon>Micromonosporaceae</taxon>
        <taxon>Dactylosporangium</taxon>
    </lineage>
</organism>
<dbReference type="EMBL" id="CP073720">
    <property type="protein sequence ID" value="UWP81122.1"/>
    <property type="molecule type" value="Genomic_DNA"/>
</dbReference>
<dbReference type="RefSeq" id="WP_259858885.1">
    <property type="nucleotide sequence ID" value="NZ_BAAAST010000045.1"/>
</dbReference>
<feature type="domain" description="Thioredoxin-like fold" evidence="1">
    <location>
        <begin position="11"/>
        <end position="166"/>
    </location>
</feature>
<evidence type="ECO:0000259" key="1">
    <source>
        <dbReference type="Pfam" id="PF13462"/>
    </source>
</evidence>
<dbReference type="InterPro" id="IPR036249">
    <property type="entry name" value="Thioredoxin-like_sf"/>
</dbReference>
<gene>
    <name evidence="2" type="ORF">Dfulv_39325</name>
</gene>
<evidence type="ECO:0000313" key="3">
    <source>
        <dbReference type="Proteomes" id="UP001059617"/>
    </source>
</evidence>
<sequence length="171" mass="18356">MGTRLSLPLAGGDHVQGHATAPLTLVEYGDYVSPGTGRAFGVVERLQLRFGDRLRFAFRHFPLVDAHPRAMPAALLAEAAADAGAFWGMHALLLAHQDRLEDADLARYADQFGLSDTGGTRAHYERIDRDLGSGRDSGVGDVPAFYVNGVLHDGAYDYDSLAATLDRMSGA</sequence>